<proteinExistence type="predicted"/>
<dbReference type="Gene3D" id="3.30.450.20">
    <property type="entry name" value="PAS domain"/>
    <property type="match status" value="1"/>
</dbReference>
<feature type="transmembrane region" description="Helical" evidence="14">
    <location>
        <begin position="288"/>
        <end position="313"/>
    </location>
</feature>
<evidence type="ECO:0000256" key="3">
    <source>
        <dbReference type="ARBA" id="ARBA00012438"/>
    </source>
</evidence>
<dbReference type="PANTHER" id="PTHR43065:SF46">
    <property type="entry name" value="C4-DICARBOXYLATE TRANSPORT SENSOR PROTEIN DCTB"/>
    <property type="match status" value="1"/>
</dbReference>
<dbReference type="InterPro" id="IPR003661">
    <property type="entry name" value="HisK_dim/P_dom"/>
</dbReference>
<dbReference type="CDD" id="cd18773">
    <property type="entry name" value="PDC1_HK_sensor"/>
    <property type="match status" value="1"/>
</dbReference>
<dbReference type="SUPFAM" id="SSF47384">
    <property type="entry name" value="Homodimeric domain of signal transducing histidine kinase"/>
    <property type="match status" value="1"/>
</dbReference>
<evidence type="ECO:0000256" key="11">
    <source>
        <dbReference type="ARBA" id="ARBA00022989"/>
    </source>
</evidence>
<evidence type="ECO:0000313" key="16">
    <source>
        <dbReference type="EMBL" id="QQG64817.1"/>
    </source>
</evidence>
<protein>
    <recommendedName>
        <fullName evidence="3">histidine kinase</fullName>
        <ecNumber evidence="3">2.7.13.3</ecNumber>
    </recommendedName>
</protein>
<evidence type="ECO:0000256" key="4">
    <source>
        <dbReference type="ARBA" id="ARBA00022475"/>
    </source>
</evidence>
<evidence type="ECO:0000256" key="13">
    <source>
        <dbReference type="ARBA" id="ARBA00023136"/>
    </source>
</evidence>
<sequence length="563" mass="63276">MERNYRKLWWQHCLAIIGFSVIPLVFINLSLYKLFDNIFIGKMTESLRSTVENRRDAIDLFFNERVAQLYTVANTNTFKQLTDETYLSKVFEIMHAKSTSYMDIGIIDNEGRHLAYVGPYYDLLKQVNYRNEPWFIAVKANGIYISDIFMGYRKVPHFIIAVMVREKGVPWILRVTINLKNIDDIVHKAWFGKLSDAFIINSQNALQTKPRFGGEFLNPPIAPEFDTGTMKSQGYPDYSSVINTKVERIKSGVFDAFFAAAKIHNTRWVLVIKEDPNELLGDLQKGKYWVILLSILGFAVITSGAALFTNGLINRIRDTDRENAAHSDMLLQANKMIALSKMAAGIAHEVNNPLASIAEKAGWLKDLLAEEDLAGNPNYAEFNDSVDKIEHHVERARKIIHNLLGFARRMEPAKEKINVNNLLDETTGFLENEARYVNIQIVKQYADNVPVITNDLSQIQQVVLNLLNNAIDAIGRDGIITVSTCYHEKTDAVEIGIGDTGKGIAAGELDKVFDPFFTTKEVGKGTGLGLSISYSIVEKLGGKLKVKSKVGEGTVFTLLLPKQ</sequence>
<dbReference type="PROSITE" id="PS50109">
    <property type="entry name" value="HIS_KIN"/>
    <property type="match status" value="1"/>
</dbReference>
<evidence type="ECO:0000256" key="7">
    <source>
        <dbReference type="ARBA" id="ARBA00022692"/>
    </source>
</evidence>
<keyword evidence="17" id="KW-1185">Reference proteome</keyword>
<dbReference type="InterPro" id="IPR033479">
    <property type="entry name" value="dCache_1"/>
</dbReference>
<evidence type="ECO:0000256" key="12">
    <source>
        <dbReference type="ARBA" id="ARBA00023012"/>
    </source>
</evidence>
<dbReference type="InterPro" id="IPR004358">
    <property type="entry name" value="Sig_transdc_His_kin-like_C"/>
</dbReference>
<organism evidence="16 17">
    <name type="scientific">Desulfobulbus oligotrophicus</name>
    <dbReference type="NCBI Taxonomy" id="1909699"/>
    <lineage>
        <taxon>Bacteria</taxon>
        <taxon>Pseudomonadati</taxon>
        <taxon>Thermodesulfobacteriota</taxon>
        <taxon>Desulfobulbia</taxon>
        <taxon>Desulfobulbales</taxon>
        <taxon>Desulfobulbaceae</taxon>
        <taxon>Desulfobulbus</taxon>
    </lineage>
</organism>
<evidence type="ECO:0000256" key="9">
    <source>
        <dbReference type="ARBA" id="ARBA00022777"/>
    </source>
</evidence>
<dbReference type="PRINTS" id="PR00344">
    <property type="entry name" value="BCTRLSENSOR"/>
</dbReference>
<keyword evidence="11 14" id="KW-1133">Transmembrane helix</keyword>
<keyword evidence="6" id="KW-0808">Transferase</keyword>
<dbReference type="GO" id="GO:0005524">
    <property type="term" value="F:ATP binding"/>
    <property type="evidence" value="ECO:0007669"/>
    <property type="project" value="UniProtKB-KW"/>
</dbReference>
<comment type="subcellular location">
    <subcellularLocation>
        <location evidence="2">Cell membrane</location>
        <topology evidence="2">Multi-pass membrane protein</topology>
    </subcellularLocation>
</comment>
<name>A0A7T5VBI1_9BACT</name>
<evidence type="ECO:0000256" key="1">
    <source>
        <dbReference type="ARBA" id="ARBA00000085"/>
    </source>
</evidence>
<keyword evidence="9 16" id="KW-0418">Kinase</keyword>
<feature type="domain" description="Histidine kinase" evidence="15">
    <location>
        <begin position="345"/>
        <end position="563"/>
    </location>
</feature>
<dbReference type="Pfam" id="PF00512">
    <property type="entry name" value="HisKA"/>
    <property type="match status" value="1"/>
</dbReference>
<accession>A0A7T5VBI1</accession>
<dbReference type="EMBL" id="CP054140">
    <property type="protein sequence ID" value="QQG64817.1"/>
    <property type="molecule type" value="Genomic_DNA"/>
</dbReference>
<feature type="transmembrane region" description="Helical" evidence="14">
    <location>
        <begin position="12"/>
        <end position="35"/>
    </location>
</feature>
<evidence type="ECO:0000313" key="17">
    <source>
        <dbReference type="Proteomes" id="UP000596092"/>
    </source>
</evidence>
<dbReference type="AlphaFoldDB" id="A0A7T5VBI1"/>
<evidence type="ECO:0000259" key="15">
    <source>
        <dbReference type="PROSITE" id="PS50109"/>
    </source>
</evidence>
<dbReference type="InterPro" id="IPR003594">
    <property type="entry name" value="HATPase_dom"/>
</dbReference>
<dbReference type="CDD" id="cd00082">
    <property type="entry name" value="HisKA"/>
    <property type="match status" value="1"/>
</dbReference>
<evidence type="ECO:0000256" key="2">
    <source>
        <dbReference type="ARBA" id="ARBA00004651"/>
    </source>
</evidence>
<keyword evidence="13 14" id="KW-0472">Membrane</keyword>
<dbReference type="Gene3D" id="1.10.287.130">
    <property type="match status" value="1"/>
</dbReference>
<keyword evidence="5" id="KW-0597">Phosphoprotein</keyword>
<evidence type="ECO:0000256" key="5">
    <source>
        <dbReference type="ARBA" id="ARBA00022553"/>
    </source>
</evidence>
<dbReference type="EC" id="2.7.13.3" evidence="3"/>
<dbReference type="InterPro" id="IPR036097">
    <property type="entry name" value="HisK_dim/P_sf"/>
</dbReference>
<evidence type="ECO:0000256" key="14">
    <source>
        <dbReference type="SAM" id="Phobius"/>
    </source>
</evidence>
<keyword evidence="4" id="KW-1003">Cell membrane</keyword>
<dbReference type="GO" id="GO:0000155">
    <property type="term" value="F:phosphorelay sensor kinase activity"/>
    <property type="evidence" value="ECO:0007669"/>
    <property type="project" value="InterPro"/>
</dbReference>
<keyword evidence="12" id="KW-0902">Two-component regulatory system</keyword>
<dbReference type="GO" id="GO:0005886">
    <property type="term" value="C:plasma membrane"/>
    <property type="evidence" value="ECO:0007669"/>
    <property type="project" value="UniProtKB-SubCell"/>
</dbReference>
<evidence type="ECO:0000256" key="6">
    <source>
        <dbReference type="ARBA" id="ARBA00022679"/>
    </source>
</evidence>
<dbReference type="SUPFAM" id="SSF55874">
    <property type="entry name" value="ATPase domain of HSP90 chaperone/DNA topoisomerase II/histidine kinase"/>
    <property type="match status" value="1"/>
</dbReference>
<dbReference type="KEGG" id="dog:HP555_02530"/>
<dbReference type="Pfam" id="PF02518">
    <property type="entry name" value="HATPase_c"/>
    <property type="match status" value="1"/>
</dbReference>
<gene>
    <name evidence="16" type="ORF">HP555_02530</name>
</gene>
<comment type="catalytic activity">
    <reaction evidence="1">
        <text>ATP + protein L-histidine = ADP + protein N-phospho-L-histidine.</text>
        <dbReference type="EC" id="2.7.13.3"/>
    </reaction>
</comment>
<dbReference type="Gene3D" id="3.30.565.10">
    <property type="entry name" value="Histidine kinase-like ATPase, C-terminal domain"/>
    <property type="match status" value="1"/>
</dbReference>
<dbReference type="PANTHER" id="PTHR43065">
    <property type="entry name" value="SENSOR HISTIDINE KINASE"/>
    <property type="match status" value="1"/>
</dbReference>
<dbReference type="RefSeq" id="WP_199263649.1">
    <property type="nucleotide sequence ID" value="NZ_CP054140.1"/>
</dbReference>
<reference evidence="16 17" key="1">
    <citation type="submission" date="2020-05" db="EMBL/GenBank/DDBJ databases">
        <title>Complete genome of Desulfobulbus oligotrophicus.</title>
        <authorList>
            <person name="Podar M."/>
        </authorList>
    </citation>
    <scope>NUCLEOTIDE SEQUENCE [LARGE SCALE GENOMIC DNA]</scope>
    <source>
        <strain evidence="16 17">Prop6</strain>
    </source>
</reference>
<dbReference type="InterPro" id="IPR005467">
    <property type="entry name" value="His_kinase_dom"/>
</dbReference>
<keyword evidence="8" id="KW-0547">Nucleotide-binding</keyword>
<evidence type="ECO:0000256" key="10">
    <source>
        <dbReference type="ARBA" id="ARBA00022840"/>
    </source>
</evidence>
<keyword evidence="7 14" id="KW-0812">Transmembrane</keyword>
<keyword evidence="10" id="KW-0067">ATP-binding</keyword>
<dbReference type="Proteomes" id="UP000596092">
    <property type="component" value="Chromosome"/>
</dbReference>
<dbReference type="Pfam" id="PF02743">
    <property type="entry name" value="dCache_1"/>
    <property type="match status" value="1"/>
</dbReference>
<dbReference type="InterPro" id="IPR036890">
    <property type="entry name" value="HATPase_C_sf"/>
</dbReference>
<dbReference type="SMART" id="SM00387">
    <property type="entry name" value="HATPase_c"/>
    <property type="match status" value="1"/>
</dbReference>
<dbReference type="SMART" id="SM00388">
    <property type="entry name" value="HisKA"/>
    <property type="match status" value="1"/>
</dbReference>
<evidence type="ECO:0000256" key="8">
    <source>
        <dbReference type="ARBA" id="ARBA00022741"/>
    </source>
</evidence>